<dbReference type="SUPFAM" id="SSF49899">
    <property type="entry name" value="Concanavalin A-like lectins/glucanases"/>
    <property type="match status" value="1"/>
</dbReference>
<comment type="PTM">
    <text evidence="8">Contains at least one intrachain disulfide bond essential for its enzymatic activity.</text>
</comment>
<evidence type="ECO:0000259" key="9">
    <source>
        <dbReference type="PROSITE" id="PS51762"/>
    </source>
</evidence>
<keyword evidence="8" id="KW-0134">Cell wall</keyword>
<dbReference type="Proteomes" id="UP001605036">
    <property type="component" value="Unassembled WGS sequence"/>
</dbReference>
<dbReference type="InterPro" id="IPR013320">
    <property type="entry name" value="ConA-like_dom_sf"/>
</dbReference>
<dbReference type="EMBL" id="JBHFFA010000002">
    <property type="protein sequence ID" value="KAL2644708.1"/>
    <property type="molecule type" value="Genomic_DNA"/>
</dbReference>
<gene>
    <name evidence="10" type="ORF">R1flu_012295</name>
</gene>
<keyword evidence="8" id="KW-0732">Signal</keyword>
<dbReference type="PANTHER" id="PTHR31062">
    <property type="entry name" value="XYLOGLUCAN ENDOTRANSGLUCOSYLASE/HYDROLASE PROTEIN 8-RELATED"/>
    <property type="match status" value="1"/>
</dbReference>
<dbReference type="Gene3D" id="2.60.120.200">
    <property type="match status" value="1"/>
</dbReference>
<proteinExistence type="inferred from homology"/>
<evidence type="ECO:0000256" key="8">
    <source>
        <dbReference type="RuleBase" id="RU361120"/>
    </source>
</evidence>
<dbReference type="PROSITE" id="PS51762">
    <property type="entry name" value="GH16_2"/>
    <property type="match status" value="1"/>
</dbReference>
<keyword evidence="3" id="KW-1015">Disulfide bond</keyword>
<keyword evidence="8" id="KW-0964">Secreted</keyword>
<evidence type="ECO:0000256" key="6">
    <source>
        <dbReference type="PIRSR" id="PIRSR005604-1"/>
    </source>
</evidence>
<dbReference type="Pfam" id="PF00722">
    <property type="entry name" value="Glyco_hydro_16"/>
    <property type="match status" value="1"/>
</dbReference>
<dbReference type="Pfam" id="PF06955">
    <property type="entry name" value="XET_C"/>
    <property type="match status" value="1"/>
</dbReference>
<feature type="signal peptide" evidence="8">
    <location>
        <begin position="1"/>
        <end position="24"/>
    </location>
</feature>
<feature type="domain" description="GH16" evidence="9">
    <location>
        <begin position="26"/>
        <end position="220"/>
    </location>
</feature>
<comment type="subcellular location">
    <subcellularLocation>
        <location evidence="8">Secreted</location>
        <location evidence="8">Cell wall</location>
    </subcellularLocation>
    <subcellularLocation>
        <location evidence="8">Secreted</location>
        <location evidence="8">Extracellular space</location>
        <location evidence="8">Apoplast</location>
    </subcellularLocation>
</comment>
<keyword evidence="5 8" id="KW-0326">Glycosidase</keyword>
<evidence type="ECO:0000256" key="3">
    <source>
        <dbReference type="ARBA" id="ARBA00023157"/>
    </source>
</evidence>
<reference evidence="10 11" key="1">
    <citation type="submission" date="2024-09" db="EMBL/GenBank/DDBJ databases">
        <title>Chromosome-scale assembly of Riccia fluitans.</title>
        <authorList>
            <person name="Paukszto L."/>
            <person name="Sawicki J."/>
            <person name="Karawczyk K."/>
            <person name="Piernik-Szablinska J."/>
            <person name="Szczecinska M."/>
            <person name="Mazdziarz M."/>
        </authorList>
    </citation>
    <scope>NUCLEOTIDE SEQUENCE [LARGE SCALE GENOMIC DNA]</scope>
    <source>
        <strain evidence="10">Rf_01</strain>
        <tissue evidence="10">Aerial parts of the thallus</tissue>
    </source>
</reference>
<feature type="active site" description="Nucleophile" evidence="6">
    <location>
        <position position="106"/>
    </location>
</feature>
<sequence>MGSKMKLALAVLCFASLSVSVARAGDYFWDDFYPNFGDWMLLYPGDETDSGKIVNLCMDNSTGSGFRSKYPYLFGRLGMKIKLPAGDSSGVVSSFYMASRYEKWSELDFEFLGNWTHEPVVLQTNVFSEGIGQREQRITLWFDPSEDYHFYGILWNQKLILFLVDDTVIRVFHRSTDLGIPYLDYQPMYMYSSIWAGEDWATCGGTRKTDWSMAPFTASYTDFETNGCVVHPDYPDLSPCYQNVTTSYVYGNNAVSQLSEKQVQDLKTVQYNYLIYDYCTDVERNPTPPAECAINWPQYFSG</sequence>
<keyword evidence="2 8" id="KW-0378">Hydrolase</keyword>
<dbReference type="InterPro" id="IPR008263">
    <property type="entry name" value="GH16_AS"/>
</dbReference>
<dbReference type="InterPro" id="IPR010713">
    <property type="entry name" value="XET_C"/>
</dbReference>
<dbReference type="GO" id="GO:0016762">
    <property type="term" value="F:xyloglucan:xyloglucosyl transferase activity"/>
    <property type="evidence" value="ECO:0007669"/>
    <property type="project" value="UniProtKB-EC"/>
</dbReference>
<keyword evidence="11" id="KW-1185">Reference proteome</keyword>
<name>A0ABD1ZAF2_9MARC</name>
<comment type="function">
    <text evidence="8">Catalyzes xyloglucan endohydrolysis (XEH) and/or endotransglycosylation (XET). Cleaves and religates xyloglucan polymers, an essential constituent of the primary cell wall, and thereby participates in cell wall construction of growing tissues.</text>
</comment>
<evidence type="ECO:0000256" key="4">
    <source>
        <dbReference type="ARBA" id="ARBA00023180"/>
    </source>
</evidence>
<evidence type="ECO:0000256" key="2">
    <source>
        <dbReference type="ARBA" id="ARBA00022801"/>
    </source>
</evidence>
<keyword evidence="8" id="KW-0052">Apoplast</keyword>
<evidence type="ECO:0000256" key="5">
    <source>
        <dbReference type="ARBA" id="ARBA00023295"/>
    </source>
</evidence>
<evidence type="ECO:0000256" key="7">
    <source>
        <dbReference type="PIRSR" id="PIRSR005604-2"/>
    </source>
</evidence>
<evidence type="ECO:0000313" key="11">
    <source>
        <dbReference type="Proteomes" id="UP001605036"/>
    </source>
</evidence>
<dbReference type="PROSITE" id="PS01034">
    <property type="entry name" value="GH16_1"/>
    <property type="match status" value="1"/>
</dbReference>
<dbReference type="EC" id="2.4.1.207" evidence="8"/>
<comment type="caution">
    <text evidence="10">The sequence shown here is derived from an EMBL/GenBank/DDBJ whole genome shotgun (WGS) entry which is preliminary data.</text>
</comment>
<protein>
    <recommendedName>
        <fullName evidence="8">Xyloglucan endotransglucosylase/hydrolase</fullName>
        <ecNumber evidence="8">2.4.1.207</ecNumber>
    </recommendedName>
</protein>
<keyword evidence="1 8" id="KW-0808">Transferase</keyword>
<evidence type="ECO:0000313" key="10">
    <source>
        <dbReference type="EMBL" id="KAL2644708.1"/>
    </source>
</evidence>
<dbReference type="PIRSF" id="PIRSF005604">
    <property type="entry name" value="XET"/>
    <property type="match status" value="1"/>
</dbReference>
<comment type="similarity">
    <text evidence="8">Belongs to the glycosyl hydrolase 16 family.</text>
</comment>
<feature type="chain" id="PRO_5044530195" description="Xyloglucan endotransglucosylase/hydrolase" evidence="8">
    <location>
        <begin position="25"/>
        <end position="302"/>
    </location>
</feature>
<accession>A0ABD1ZAF2</accession>
<evidence type="ECO:0000256" key="1">
    <source>
        <dbReference type="ARBA" id="ARBA00022679"/>
    </source>
</evidence>
<organism evidence="10 11">
    <name type="scientific">Riccia fluitans</name>
    <dbReference type="NCBI Taxonomy" id="41844"/>
    <lineage>
        <taxon>Eukaryota</taxon>
        <taxon>Viridiplantae</taxon>
        <taxon>Streptophyta</taxon>
        <taxon>Embryophyta</taxon>
        <taxon>Marchantiophyta</taxon>
        <taxon>Marchantiopsida</taxon>
        <taxon>Marchantiidae</taxon>
        <taxon>Marchantiales</taxon>
        <taxon>Ricciaceae</taxon>
        <taxon>Riccia</taxon>
    </lineage>
</organism>
<dbReference type="AlphaFoldDB" id="A0ABD1ZAF2"/>
<keyword evidence="8" id="KW-0961">Cell wall biogenesis/degradation</keyword>
<keyword evidence="4" id="KW-0325">Glycoprotein</keyword>
<dbReference type="InterPro" id="IPR000757">
    <property type="entry name" value="Beta-glucanase-like"/>
</dbReference>
<feature type="glycosylation site" description="N-linked (GlcNAc...) asparagine" evidence="7">
    <location>
        <position position="114"/>
    </location>
</feature>
<feature type="active site" description="Proton donor" evidence="6">
    <location>
        <position position="110"/>
    </location>
</feature>
<dbReference type="GO" id="GO:0071555">
    <property type="term" value="P:cell wall organization"/>
    <property type="evidence" value="ECO:0007669"/>
    <property type="project" value="UniProtKB-KW"/>
</dbReference>
<dbReference type="GO" id="GO:0048046">
    <property type="term" value="C:apoplast"/>
    <property type="evidence" value="ECO:0007669"/>
    <property type="project" value="UniProtKB-SubCell"/>
</dbReference>
<dbReference type="InterPro" id="IPR016455">
    <property type="entry name" value="XTH"/>
</dbReference>
<dbReference type="GO" id="GO:0016798">
    <property type="term" value="F:hydrolase activity, acting on glycosyl bonds"/>
    <property type="evidence" value="ECO:0007669"/>
    <property type="project" value="UniProtKB-KW"/>
</dbReference>
<dbReference type="InterPro" id="IPR044791">
    <property type="entry name" value="Beta-glucanase/XTH"/>
</dbReference>